<dbReference type="Proteomes" id="UP000605846">
    <property type="component" value="Unassembled WGS sequence"/>
</dbReference>
<proteinExistence type="predicted"/>
<evidence type="ECO:0000256" key="1">
    <source>
        <dbReference type="SAM" id="MobiDB-lite"/>
    </source>
</evidence>
<dbReference type="PANTHER" id="PTHR34512:SF30">
    <property type="entry name" value="OUTER MEMBRANE PROTEIN ASSEMBLY FACTOR BAMB"/>
    <property type="match status" value="1"/>
</dbReference>
<dbReference type="PANTHER" id="PTHR34512">
    <property type="entry name" value="CELL SURFACE PROTEIN"/>
    <property type="match status" value="1"/>
</dbReference>
<feature type="region of interest" description="Disordered" evidence="1">
    <location>
        <begin position="1"/>
        <end position="32"/>
    </location>
</feature>
<dbReference type="InterPro" id="IPR002372">
    <property type="entry name" value="PQQ_rpt_dom"/>
</dbReference>
<protein>
    <recommendedName>
        <fullName evidence="2">Pyrrolo-quinoline quinone repeat domain-containing protein</fullName>
    </recommendedName>
</protein>
<dbReference type="Pfam" id="PF13360">
    <property type="entry name" value="PQQ_2"/>
    <property type="match status" value="1"/>
</dbReference>
<dbReference type="AlphaFoldDB" id="A0A8H7BXZ7"/>
<evidence type="ECO:0000313" key="3">
    <source>
        <dbReference type="EMBL" id="KAF7730811.1"/>
    </source>
</evidence>
<dbReference type="Gene3D" id="2.130.10.10">
    <property type="entry name" value="YVTN repeat-like/Quinoprotein amine dehydrogenase"/>
    <property type="match status" value="1"/>
</dbReference>
<dbReference type="OrthoDB" id="408177at2759"/>
<name>A0A8H7BXZ7_9FUNG</name>
<evidence type="ECO:0000313" key="4">
    <source>
        <dbReference type="Proteomes" id="UP000605846"/>
    </source>
</evidence>
<dbReference type="SMART" id="SM00564">
    <property type="entry name" value="PQQ"/>
    <property type="match status" value="2"/>
</dbReference>
<accession>A0A8H7BXZ7</accession>
<organism evidence="3 4">
    <name type="scientific">Apophysomyces ossiformis</name>
    <dbReference type="NCBI Taxonomy" id="679940"/>
    <lineage>
        <taxon>Eukaryota</taxon>
        <taxon>Fungi</taxon>
        <taxon>Fungi incertae sedis</taxon>
        <taxon>Mucoromycota</taxon>
        <taxon>Mucoromycotina</taxon>
        <taxon>Mucoromycetes</taxon>
        <taxon>Mucorales</taxon>
        <taxon>Mucorineae</taxon>
        <taxon>Mucoraceae</taxon>
        <taxon>Apophysomyces</taxon>
    </lineage>
</organism>
<dbReference type="InterPro" id="IPR011047">
    <property type="entry name" value="Quinoprotein_ADH-like_sf"/>
</dbReference>
<gene>
    <name evidence="3" type="ORF">EC973_001329</name>
</gene>
<sequence>MLDTLGSPSNTFPLMNPFKKSEKEALSDGESDTESINMANAEFTRNEILLCATHGKIYAIRKNDGARLWRQKFPTGAMGGIVSIFVTDTDKVLVGANGKTACLNLTTGETLWVNKMPGMGYEEVSLICPPSRVLAPQLRTPTVHDEELPSYEEDQQEKPVVLGSSRGKVIAIDADTGEEVWKYNCPGGGYNLPTMLVEPPSAENGLPYQVVYVGCGRWIYCLRSLTGELIWSRRISNAKFGLGYMTMATPWSSRLAAEAHTAFAQQPIAQQRNEAREREKRS</sequence>
<dbReference type="SUPFAM" id="SSF50998">
    <property type="entry name" value="Quinoprotein alcohol dehydrogenase-like"/>
    <property type="match status" value="1"/>
</dbReference>
<reference evidence="3" key="1">
    <citation type="submission" date="2020-01" db="EMBL/GenBank/DDBJ databases">
        <title>Genome Sequencing of Three Apophysomyces-Like Fungal Strains Confirms a Novel Fungal Genus in the Mucoromycota with divergent Burkholderia-like Endosymbiotic Bacteria.</title>
        <authorList>
            <person name="Stajich J.E."/>
            <person name="Macias A.M."/>
            <person name="Carter-House D."/>
            <person name="Lovett B."/>
            <person name="Kasson L.R."/>
            <person name="Berry K."/>
            <person name="Grigoriev I."/>
            <person name="Chang Y."/>
            <person name="Spatafora J."/>
            <person name="Kasson M.T."/>
        </authorList>
    </citation>
    <scope>NUCLEOTIDE SEQUENCE</scope>
    <source>
        <strain evidence="3">NRRL A-21654</strain>
    </source>
</reference>
<feature type="domain" description="Pyrrolo-quinoline quinone repeat" evidence="2">
    <location>
        <begin position="54"/>
        <end position="238"/>
    </location>
</feature>
<evidence type="ECO:0000259" key="2">
    <source>
        <dbReference type="Pfam" id="PF13360"/>
    </source>
</evidence>
<feature type="compositionally biased region" description="Polar residues" evidence="1">
    <location>
        <begin position="1"/>
        <end position="13"/>
    </location>
</feature>
<keyword evidence="4" id="KW-1185">Reference proteome</keyword>
<dbReference type="InterPro" id="IPR015943">
    <property type="entry name" value="WD40/YVTN_repeat-like_dom_sf"/>
</dbReference>
<comment type="caution">
    <text evidence="3">The sequence shown here is derived from an EMBL/GenBank/DDBJ whole genome shotgun (WGS) entry which is preliminary data.</text>
</comment>
<dbReference type="EMBL" id="JABAYA010000013">
    <property type="protein sequence ID" value="KAF7730811.1"/>
    <property type="molecule type" value="Genomic_DNA"/>
</dbReference>
<dbReference type="InterPro" id="IPR018391">
    <property type="entry name" value="PQQ_b-propeller_rpt"/>
</dbReference>